<reference evidence="1 2" key="1">
    <citation type="submission" date="2019-03" db="EMBL/GenBank/DDBJ databases">
        <title>Genomic Encyclopedia of Archaeal and Bacterial Type Strains, Phase II (KMG-II): from individual species to whole genera.</title>
        <authorList>
            <person name="Goeker M."/>
        </authorList>
    </citation>
    <scope>NUCLEOTIDE SEQUENCE [LARGE SCALE GENOMIC DNA]</scope>
    <source>
        <strain evidence="1 2">DSM 19035</strain>
    </source>
</reference>
<evidence type="ECO:0000313" key="1">
    <source>
        <dbReference type="EMBL" id="TDQ11013.1"/>
    </source>
</evidence>
<dbReference type="Proteomes" id="UP000295620">
    <property type="component" value="Unassembled WGS sequence"/>
</dbReference>
<keyword evidence="1" id="KW-0808">Transferase</keyword>
<dbReference type="RefSeq" id="WP_133574129.1">
    <property type="nucleotide sequence ID" value="NZ_SNYC01000003.1"/>
</dbReference>
<dbReference type="SUPFAM" id="SSF56112">
    <property type="entry name" value="Protein kinase-like (PK-like)"/>
    <property type="match status" value="1"/>
</dbReference>
<accession>A0A4V3D1F7</accession>
<proteinExistence type="predicted"/>
<keyword evidence="2" id="KW-1185">Reference proteome</keyword>
<dbReference type="Gene3D" id="3.90.1200.10">
    <property type="match status" value="1"/>
</dbReference>
<dbReference type="GO" id="GO:0016740">
    <property type="term" value="F:transferase activity"/>
    <property type="evidence" value="ECO:0007669"/>
    <property type="project" value="UniProtKB-KW"/>
</dbReference>
<dbReference type="InterPro" id="IPR011009">
    <property type="entry name" value="Kinase-like_dom_sf"/>
</dbReference>
<dbReference type="AlphaFoldDB" id="A0A4V3D1F7"/>
<protein>
    <submittedName>
        <fullName evidence="1">Phosphotransferase family enzyme</fullName>
    </submittedName>
</protein>
<sequence length="626" mass="72282">MNSQENKTLLTKVQEMEKLAFKNEAPDMSIVHEIAEELKALPKTRRNFFYDYVEGLKNRLFKFGIGSDFLDLNSFQLAVEEQEASALPQPLIPVEAISKVSAIQNNEVIQIKGYKETFIELINHLQDELKSIKGYFFLQLQRNEKAHYAPLILHDDKCFYHSIKKKLQSVVENCECHSLEVYKKQIEEGSSVNENNAVLLILSTKINDKTFLDEVKSSLDYIISSYDDYSFITLKPTEELKKTDFITNNDKTSFLAEIEFVTSTFLTNADLSNEEEKLVKSLFKHIKSSPILEYKILKGGKSGSKVLEIKPKLNFNNEIAKRYVTKFGRKDGNEKIKREMEAYSEHIENYATGLYDSAHYQETSSMEGMKYSYASKDAVQASFSYATILENSENKFYSERANTIEKLFDLQPFNMWQASIEKGQFSVRELYERFIVPEKFIKAVMKVKCLTEQEVEDTELIKTFKEVFEYKLETNKKVCHGDLHSENFFIDSNGIYLIDFGFTGTLHSLVDHTALECSIKFKHIPFYVDIETLVNIENQLTSDDSFNPSFQAICPRKDVEDYFEIINKIRVKSSSGLSVNPSSRLEYLISLFVMTCRQVQYSDLNQLYALNSAEIIGQRIKQLIAK</sequence>
<evidence type="ECO:0000313" key="2">
    <source>
        <dbReference type="Proteomes" id="UP000295620"/>
    </source>
</evidence>
<dbReference type="EMBL" id="SNYC01000003">
    <property type="protein sequence ID" value="TDQ11013.1"/>
    <property type="molecule type" value="Genomic_DNA"/>
</dbReference>
<comment type="caution">
    <text evidence="1">The sequence shown here is derived from an EMBL/GenBank/DDBJ whole genome shotgun (WGS) entry which is preliminary data.</text>
</comment>
<name>A0A4V3D1F7_9SPHI</name>
<organism evidence="1 2">
    <name type="scientific">Pedobacter metabolipauper</name>
    <dbReference type="NCBI Taxonomy" id="425513"/>
    <lineage>
        <taxon>Bacteria</taxon>
        <taxon>Pseudomonadati</taxon>
        <taxon>Bacteroidota</taxon>
        <taxon>Sphingobacteriia</taxon>
        <taxon>Sphingobacteriales</taxon>
        <taxon>Sphingobacteriaceae</taxon>
        <taxon>Pedobacter</taxon>
    </lineage>
</organism>
<gene>
    <name evidence="1" type="ORF">ATK78_0127</name>
</gene>
<dbReference type="OrthoDB" id="1495935at2"/>